<name>A0A2V3ZV46_9BACT</name>
<reference evidence="1 2" key="1">
    <citation type="submission" date="2018-05" db="EMBL/GenBank/DDBJ databases">
        <title>Marinifilum breve JC075T sp. nov., a marine bacterium isolated from Yongle Blue Hole in the South China Sea.</title>
        <authorList>
            <person name="Fu T."/>
        </authorList>
    </citation>
    <scope>NUCLEOTIDE SEQUENCE [LARGE SCALE GENOMIC DNA]</scope>
    <source>
        <strain evidence="1 2">JC075</strain>
    </source>
</reference>
<gene>
    <name evidence="1" type="ORF">DF185_19885</name>
</gene>
<keyword evidence="2" id="KW-1185">Reference proteome</keyword>
<evidence type="ECO:0000313" key="2">
    <source>
        <dbReference type="Proteomes" id="UP000248079"/>
    </source>
</evidence>
<dbReference type="Proteomes" id="UP000248079">
    <property type="component" value="Unassembled WGS sequence"/>
</dbReference>
<dbReference type="EMBL" id="QFLI01000011">
    <property type="protein sequence ID" value="PXX96903.1"/>
    <property type="molecule type" value="Genomic_DNA"/>
</dbReference>
<organism evidence="1 2">
    <name type="scientific">Marinifilum breve</name>
    <dbReference type="NCBI Taxonomy" id="2184082"/>
    <lineage>
        <taxon>Bacteria</taxon>
        <taxon>Pseudomonadati</taxon>
        <taxon>Bacteroidota</taxon>
        <taxon>Bacteroidia</taxon>
        <taxon>Marinilabiliales</taxon>
        <taxon>Marinifilaceae</taxon>
    </lineage>
</organism>
<evidence type="ECO:0000313" key="1">
    <source>
        <dbReference type="EMBL" id="PXX96903.1"/>
    </source>
</evidence>
<comment type="caution">
    <text evidence="1">The sequence shown here is derived from an EMBL/GenBank/DDBJ whole genome shotgun (WGS) entry which is preliminary data.</text>
</comment>
<dbReference type="RefSeq" id="WP_110362941.1">
    <property type="nucleotide sequence ID" value="NZ_QFLI01000011.1"/>
</dbReference>
<protein>
    <submittedName>
        <fullName evidence="1">Uncharacterized protein</fullName>
    </submittedName>
</protein>
<accession>A0A2V3ZV46</accession>
<proteinExistence type="predicted"/>
<dbReference type="AlphaFoldDB" id="A0A2V3ZV46"/>
<sequence>MARKSNWTKYFSVKGIKPGIIQHTKLGRIDLSDESIPVEQIKALYDAKCVYIVPTEEGKKKYKLEVEVSME</sequence>